<reference evidence="2" key="1">
    <citation type="journal article" date="2019" name="Int. J. Syst. Evol. Microbiol.">
        <title>The Global Catalogue of Microorganisms (GCM) 10K type strain sequencing project: providing services to taxonomists for standard genome sequencing and annotation.</title>
        <authorList>
            <consortium name="The Broad Institute Genomics Platform"/>
            <consortium name="The Broad Institute Genome Sequencing Center for Infectious Disease"/>
            <person name="Wu L."/>
            <person name="Ma J."/>
        </authorList>
    </citation>
    <scope>NUCLEOTIDE SEQUENCE [LARGE SCALE GENOMIC DNA]</scope>
    <source>
        <strain evidence="2">KCTC 22280</strain>
    </source>
</reference>
<proteinExistence type="predicted"/>
<evidence type="ECO:0000313" key="2">
    <source>
        <dbReference type="Proteomes" id="UP000601597"/>
    </source>
</evidence>
<dbReference type="Proteomes" id="UP000601597">
    <property type="component" value="Unassembled WGS sequence"/>
</dbReference>
<dbReference type="InterPro" id="IPR011856">
    <property type="entry name" value="tRNA_endonuc-like_dom_sf"/>
</dbReference>
<accession>A0ABQ3BE79</accession>
<name>A0ABQ3BE79_9GAMM</name>
<sequence>MRATPFLLDSEFNTHRLKRLTFNEGFSERWLQEQLFRNPDSLPFGEINPGYRDVVPLCMEMKTTAGPIDIVYVTPQGKVIIVETKLWRNPEARRKVIGQILDYAKELQAWSYSDLQREVSRRIGEKGNLPYKLVKSLYPETEESEFVDGVTNSLAQGDFMLVIAGDGIRTDTEAVVQYLEHTANMKFTLAMVETAVYQTEDKSLTLVQPQTLFKTREIQRNVYVNEIPGPPTDLVDSGNSVENPLFAQYQSFWTDFIQGLQLDDPDQPMANPIPKGNVFFPMPPRSSIAWLTLYFYKSGSEIGCFLRLAKTEEGTAIYEALKEDEETISNELPFHIHWDDNNNRVIVTKRIKSEWPPVRDPVVKEFFEMAVNSFVNVFRPRMEKLGDQVF</sequence>
<keyword evidence="2" id="KW-1185">Reference proteome</keyword>
<gene>
    <name evidence="1" type="ORF">GCM10007071_37230</name>
</gene>
<evidence type="ECO:0000313" key="1">
    <source>
        <dbReference type="EMBL" id="GGY86308.1"/>
    </source>
</evidence>
<comment type="caution">
    <text evidence="1">The sequence shown here is derived from an EMBL/GenBank/DDBJ whole genome shotgun (WGS) entry which is preliminary data.</text>
</comment>
<dbReference type="EMBL" id="BMXV01000012">
    <property type="protein sequence ID" value="GGY86308.1"/>
    <property type="molecule type" value="Genomic_DNA"/>
</dbReference>
<evidence type="ECO:0008006" key="3">
    <source>
        <dbReference type="Google" id="ProtNLM"/>
    </source>
</evidence>
<organism evidence="1 2">
    <name type="scientific">Marinobacter zhanjiangensis</name>
    <dbReference type="NCBI Taxonomy" id="578215"/>
    <lineage>
        <taxon>Bacteria</taxon>
        <taxon>Pseudomonadati</taxon>
        <taxon>Pseudomonadota</taxon>
        <taxon>Gammaproteobacteria</taxon>
        <taxon>Pseudomonadales</taxon>
        <taxon>Marinobacteraceae</taxon>
        <taxon>Marinobacter</taxon>
    </lineage>
</organism>
<protein>
    <recommendedName>
        <fullName evidence="3">DUF4268 domain-containing protein</fullName>
    </recommendedName>
</protein>
<dbReference type="Gene3D" id="3.40.1350.10">
    <property type="match status" value="1"/>
</dbReference>